<protein>
    <submittedName>
        <fullName evidence="2">Uncharacterized protein</fullName>
    </submittedName>
</protein>
<evidence type="ECO:0000256" key="1">
    <source>
        <dbReference type="SAM" id="MobiDB-lite"/>
    </source>
</evidence>
<organism evidence="2 3">
    <name type="scientific">Pseudofrankia inefficax (strain DSM 45817 / CECT 9037 / DDB 130130 / EuI1c)</name>
    <name type="common">Frankia inefficax</name>
    <dbReference type="NCBI Taxonomy" id="298654"/>
    <lineage>
        <taxon>Bacteria</taxon>
        <taxon>Bacillati</taxon>
        <taxon>Actinomycetota</taxon>
        <taxon>Actinomycetes</taxon>
        <taxon>Frankiales</taxon>
        <taxon>Frankiaceae</taxon>
        <taxon>Pseudofrankia</taxon>
    </lineage>
</organism>
<dbReference type="AlphaFoldDB" id="E3IX20"/>
<dbReference type="EMBL" id="CP002299">
    <property type="protein sequence ID" value="ADP83792.1"/>
    <property type="molecule type" value="Genomic_DNA"/>
</dbReference>
<accession>E3IX20</accession>
<proteinExistence type="predicted"/>
<feature type="region of interest" description="Disordered" evidence="1">
    <location>
        <begin position="1"/>
        <end position="23"/>
    </location>
</feature>
<dbReference type="KEGG" id="fri:FraEuI1c_5808"/>
<reference evidence="2 3" key="1">
    <citation type="submission" date="2010-10" db="EMBL/GenBank/DDBJ databases">
        <title>Complete sequence of Frankia sp. EuI1c.</title>
        <authorList>
            <consortium name="US DOE Joint Genome Institute"/>
            <person name="Lucas S."/>
            <person name="Copeland A."/>
            <person name="Lapidus A."/>
            <person name="Cheng J.-F."/>
            <person name="Bruce D."/>
            <person name="Goodwin L."/>
            <person name="Pitluck S."/>
            <person name="Chertkov O."/>
            <person name="Detter J.C."/>
            <person name="Han C."/>
            <person name="Tapia R."/>
            <person name="Land M."/>
            <person name="Hauser L."/>
            <person name="Jeffries C."/>
            <person name="Kyrpides N."/>
            <person name="Ivanova N."/>
            <person name="Mikhailova N."/>
            <person name="Beauchemin N."/>
            <person name="Sen A."/>
            <person name="Sur S.A."/>
            <person name="Gtari M."/>
            <person name="Wall L."/>
            <person name="Tisa L."/>
            <person name="Woyke T."/>
        </authorList>
    </citation>
    <scope>NUCLEOTIDE SEQUENCE [LARGE SCALE GENOMIC DNA]</scope>
    <source>
        <strain evidence="3">DSM 45817 / CECT 9037 / EuI1c</strain>
    </source>
</reference>
<dbReference type="Proteomes" id="UP000002484">
    <property type="component" value="Chromosome"/>
</dbReference>
<sequence>MIFPPRGCGDSWPGNPWRESNPVRRAGEAGGLLDGEMMASLFPDRRVVRVELDGRLVDAVFHLAAEEHARRVRVGLGAMCYPRLLRRLADLSNGMAPLDPGLLAETSLLPDGVVEWSGLRGPVLLLEPPLVLDAVVVPAVGRAQTRHVRVADRFAPYAPRWVISGDQRVDAAVLVAASVGGVGLVARWPEPEVIASAAPATGRTLPGQAWLLAEQAYGAWLAAGARSGGRADIEAATV</sequence>
<dbReference type="InParanoid" id="E3IX20"/>
<keyword evidence="3" id="KW-1185">Reference proteome</keyword>
<evidence type="ECO:0000313" key="2">
    <source>
        <dbReference type="EMBL" id="ADP83792.1"/>
    </source>
</evidence>
<name>E3IX20_PSEI1</name>
<gene>
    <name evidence="2" type="ordered locus">FraEuI1c_5808</name>
</gene>
<evidence type="ECO:0000313" key="3">
    <source>
        <dbReference type="Proteomes" id="UP000002484"/>
    </source>
</evidence>
<dbReference type="HOGENOM" id="CLU_1164528_0_0_11"/>